<reference evidence="2 3" key="1">
    <citation type="submission" date="2016-10" db="EMBL/GenBank/DDBJ databases">
        <authorList>
            <person name="de Groot N.N."/>
        </authorList>
    </citation>
    <scope>NUCLEOTIDE SEQUENCE [LARGE SCALE GENOMIC DNA]</scope>
    <source>
        <strain evidence="2 3">DSM 17813</strain>
    </source>
</reference>
<dbReference type="Proteomes" id="UP000182146">
    <property type="component" value="Unassembled WGS sequence"/>
</dbReference>
<dbReference type="AlphaFoldDB" id="A0A1G9I2X4"/>
<accession>A0A1G9I2X4</accession>
<dbReference type="EMBL" id="FNGU01000001">
    <property type="protein sequence ID" value="SDL19559.1"/>
    <property type="molecule type" value="Genomic_DNA"/>
</dbReference>
<evidence type="ECO:0000313" key="2">
    <source>
        <dbReference type="EMBL" id="SDL19559.1"/>
    </source>
</evidence>
<protein>
    <submittedName>
        <fullName evidence="2">Probable DNA metabolism protein</fullName>
    </submittedName>
</protein>
<dbReference type="STRING" id="392333.SAMN05660860_00009"/>
<dbReference type="InterPro" id="IPR023875">
    <property type="entry name" value="DNA_repair_put"/>
</dbReference>
<feature type="domain" description="DUF4130" evidence="1">
    <location>
        <begin position="110"/>
        <end position="270"/>
    </location>
</feature>
<organism evidence="2 3">
    <name type="scientific">Geoalkalibacter ferrihydriticus</name>
    <dbReference type="NCBI Taxonomy" id="392333"/>
    <lineage>
        <taxon>Bacteria</taxon>
        <taxon>Pseudomonadati</taxon>
        <taxon>Thermodesulfobacteriota</taxon>
        <taxon>Desulfuromonadia</taxon>
        <taxon>Desulfuromonadales</taxon>
        <taxon>Geoalkalibacteraceae</taxon>
        <taxon>Geoalkalibacter</taxon>
    </lineage>
</organism>
<name>A0A1G9I2X4_9BACT</name>
<sequence length="274" mass="31831">MPLRRPVLPNIKGPSLLGPCRRENFMDELTYHYDGSYAGLLSVLQRIFAWRETPTEICVAAPAQDDLFSTAAQVATDLQRADQLLSAIRTHLSPDSATFVRHAFFSEVPGVEMAIYRYLAHGWKVRRRLDDDLACPAVAEVQRLAQRVRRESHRLKGLARFRETDEGLLYAPLEPEHFVLPLLAPHFAERLGQERWLIQDVRRSKGVFYAEGRWVLADLDVHASPQFSAEESHWQQLWQTFFARIAIAERTNPRQQKSFMPMKYWKYLVEMEPR</sequence>
<evidence type="ECO:0000313" key="3">
    <source>
        <dbReference type="Proteomes" id="UP000182146"/>
    </source>
</evidence>
<dbReference type="NCBIfam" id="TIGR03915">
    <property type="entry name" value="SAM_7_link_chp"/>
    <property type="match status" value="1"/>
</dbReference>
<evidence type="ECO:0000259" key="1">
    <source>
        <dbReference type="Pfam" id="PF13566"/>
    </source>
</evidence>
<dbReference type="Pfam" id="PF13566">
    <property type="entry name" value="DUF4130"/>
    <property type="match status" value="1"/>
</dbReference>
<dbReference type="InterPro" id="IPR025404">
    <property type="entry name" value="DUF4130"/>
</dbReference>
<gene>
    <name evidence="2" type="ORF">SAMN05660860_00009</name>
</gene>
<proteinExistence type="predicted"/>